<keyword evidence="7" id="KW-1185">Reference proteome</keyword>
<keyword evidence="4" id="KW-0503">Monooxygenase</keyword>
<dbReference type="InterPro" id="IPR036661">
    <property type="entry name" value="Luciferase-like_sf"/>
</dbReference>
<dbReference type="AlphaFoldDB" id="A0A558RD26"/>
<dbReference type="PANTHER" id="PTHR42847">
    <property type="entry name" value="ALKANESULFONATE MONOOXYGENASE"/>
    <property type="match status" value="1"/>
</dbReference>
<sequence>MRINVGVPNSMHVAAMTQPWEHALTGPDVGELMSIADRLGFNKCMLGEHFIIPDEHVGLSGDHYFHVAVALGFIGGRTERMRLSSSVTILPLQNPVVQAKAWSTLDWLSGGRATALFGVGWLEGEFDILGVPFHSRGRMADEYVAAMIELWTKDRPEFDGEFVKFSGVGFAPKPVQRPYLPVWFGGDAQGVLRRGAKFGNGWSPFRTPPEKFPECIDFIKSQPDYDGRPIDIFFALEMLNVGAHHEVLDDPRAPGSRSVQQILDQIGWLKELGVNETIVPLPPGITGKQDYVERLQWVAEEIMPRV</sequence>
<dbReference type="EMBL" id="VNIM01000004">
    <property type="protein sequence ID" value="TVV77132.1"/>
    <property type="molecule type" value="Genomic_DNA"/>
</dbReference>
<organism evidence="6 7">
    <name type="scientific">Alterirhizorhabdus solaris</name>
    <dbReference type="NCBI Taxonomy" id="2529389"/>
    <lineage>
        <taxon>Bacteria</taxon>
        <taxon>Pseudomonadati</taxon>
        <taxon>Pseudomonadota</taxon>
        <taxon>Alphaproteobacteria</taxon>
        <taxon>Sphingomonadales</taxon>
        <taxon>Rhizorhabdaceae</taxon>
        <taxon>Alterirhizorhabdus</taxon>
    </lineage>
</organism>
<reference evidence="6 7" key="1">
    <citation type="submission" date="2019-07" db="EMBL/GenBank/DDBJ databases">
        <title>Sphingomonas solaris sp. nov., isolated from a solar panel from Boston, Massachusetts.</title>
        <authorList>
            <person name="Tanner K."/>
            <person name="Pascual J."/>
            <person name="Mancuso C."/>
            <person name="Pereto J."/>
            <person name="Khalil A."/>
            <person name="Vilanova C."/>
        </authorList>
    </citation>
    <scope>NUCLEOTIDE SEQUENCE [LARGE SCALE GENOMIC DNA]</scope>
    <source>
        <strain evidence="6 7">R4DWN</strain>
    </source>
</reference>
<evidence type="ECO:0000256" key="2">
    <source>
        <dbReference type="ARBA" id="ARBA00022643"/>
    </source>
</evidence>
<comment type="caution">
    <text evidence="6">The sequence shown here is derived from an EMBL/GenBank/DDBJ whole genome shotgun (WGS) entry which is preliminary data.</text>
</comment>
<feature type="domain" description="Luciferase-like" evidence="5">
    <location>
        <begin position="16"/>
        <end position="230"/>
    </location>
</feature>
<dbReference type="NCBIfam" id="TIGR03619">
    <property type="entry name" value="F420_Rv2161c"/>
    <property type="match status" value="1"/>
</dbReference>
<proteinExistence type="predicted"/>
<dbReference type="SUPFAM" id="SSF51679">
    <property type="entry name" value="Bacterial luciferase-like"/>
    <property type="match status" value="1"/>
</dbReference>
<dbReference type="GO" id="GO:0046306">
    <property type="term" value="P:alkanesulfonate catabolic process"/>
    <property type="evidence" value="ECO:0007669"/>
    <property type="project" value="TreeGrafter"/>
</dbReference>
<evidence type="ECO:0000259" key="5">
    <source>
        <dbReference type="Pfam" id="PF00296"/>
    </source>
</evidence>
<dbReference type="RefSeq" id="WP_145147608.1">
    <property type="nucleotide sequence ID" value="NZ_VNIM01000004.1"/>
</dbReference>
<dbReference type="Proteomes" id="UP000318681">
    <property type="component" value="Unassembled WGS sequence"/>
</dbReference>
<gene>
    <name evidence="6" type="ORF">FOY91_02045</name>
</gene>
<accession>A0A558RD26</accession>
<evidence type="ECO:0000256" key="3">
    <source>
        <dbReference type="ARBA" id="ARBA00023002"/>
    </source>
</evidence>
<protein>
    <submittedName>
        <fullName evidence="6">TIGR03619 family F420-dependent LLM class oxidoreductase</fullName>
        <ecNumber evidence="6">1.-.-.-</ecNumber>
    </submittedName>
</protein>
<dbReference type="Pfam" id="PF00296">
    <property type="entry name" value="Bac_luciferase"/>
    <property type="match status" value="1"/>
</dbReference>
<dbReference type="EC" id="1.-.-.-" evidence="6"/>
<dbReference type="InterPro" id="IPR050172">
    <property type="entry name" value="SsuD_RutA_monooxygenase"/>
</dbReference>
<keyword evidence="1" id="KW-0285">Flavoprotein</keyword>
<dbReference type="Gene3D" id="3.20.20.30">
    <property type="entry name" value="Luciferase-like domain"/>
    <property type="match status" value="1"/>
</dbReference>
<evidence type="ECO:0000313" key="7">
    <source>
        <dbReference type="Proteomes" id="UP000318681"/>
    </source>
</evidence>
<dbReference type="PANTHER" id="PTHR42847:SF4">
    <property type="entry name" value="ALKANESULFONATE MONOOXYGENASE-RELATED"/>
    <property type="match status" value="1"/>
</dbReference>
<dbReference type="OrthoDB" id="5728724at2"/>
<name>A0A558RD26_9SPHN</name>
<dbReference type="InterPro" id="IPR019921">
    <property type="entry name" value="Lucif-like_OxRdtase_Rv2161c"/>
</dbReference>
<evidence type="ECO:0000256" key="4">
    <source>
        <dbReference type="ARBA" id="ARBA00023033"/>
    </source>
</evidence>
<evidence type="ECO:0000313" key="6">
    <source>
        <dbReference type="EMBL" id="TVV77132.1"/>
    </source>
</evidence>
<dbReference type="GO" id="GO:0008726">
    <property type="term" value="F:alkanesulfonate monooxygenase activity"/>
    <property type="evidence" value="ECO:0007669"/>
    <property type="project" value="TreeGrafter"/>
</dbReference>
<keyword evidence="2" id="KW-0288">FMN</keyword>
<evidence type="ECO:0000256" key="1">
    <source>
        <dbReference type="ARBA" id="ARBA00022630"/>
    </source>
</evidence>
<keyword evidence="3 6" id="KW-0560">Oxidoreductase</keyword>
<dbReference type="InterPro" id="IPR011251">
    <property type="entry name" value="Luciferase-like_dom"/>
</dbReference>